<evidence type="ECO:0008006" key="3">
    <source>
        <dbReference type="Google" id="ProtNLM"/>
    </source>
</evidence>
<accession>A0A0N8KLL3</accession>
<dbReference type="PATRIC" id="fig|1666911.3.peg.1364"/>
<sequence length="103" mass="12153">MKSIDDIQKQLQSGNFEFTRHAFKRAVERNISEQEIQESAERLEVIEDYPEDKYSPSSLLLGFTQGRRAIHMQVSRAEGDSVKIITLYEPDSDQWDEYRRRKS</sequence>
<dbReference type="AlphaFoldDB" id="A0A0N8KLL3"/>
<reference evidence="1 2" key="1">
    <citation type="submission" date="2015-09" db="EMBL/GenBank/DDBJ databases">
        <title>Identification and resolution of microdiversity through metagenomic sequencing of parallel consortia.</title>
        <authorList>
            <person name="Nelson W.C."/>
            <person name="Romine M.F."/>
            <person name="Lindemann S.R."/>
        </authorList>
    </citation>
    <scope>NUCLEOTIDE SEQUENCE [LARGE SCALE GENOMIC DNA]</scope>
    <source>
        <strain evidence="1">Ana</strain>
    </source>
</reference>
<dbReference type="InterPro" id="IPR025354">
    <property type="entry name" value="DUF4258"/>
</dbReference>
<dbReference type="STRING" id="1666911.HLUCCA11_24145"/>
<evidence type="ECO:0000313" key="1">
    <source>
        <dbReference type="EMBL" id="KPQ31258.1"/>
    </source>
</evidence>
<evidence type="ECO:0000313" key="2">
    <source>
        <dbReference type="Proteomes" id="UP000050465"/>
    </source>
</evidence>
<organism evidence="1 2">
    <name type="scientific">Phormidesmis priestleyi Ana</name>
    <dbReference type="NCBI Taxonomy" id="1666911"/>
    <lineage>
        <taxon>Bacteria</taxon>
        <taxon>Bacillati</taxon>
        <taxon>Cyanobacteriota</taxon>
        <taxon>Cyanophyceae</taxon>
        <taxon>Leptolyngbyales</taxon>
        <taxon>Leptolyngbyaceae</taxon>
        <taxon>Phormidesmis</taxon>
    </lineage>
</organism>
<gene>
    <name evidence="1" type="ORF">HLUCCA11_24145</name>
</gene>
<dbReference type="Proteomes" id="UP000050465">
    <property type="component" value="Unassembled WGS sequence"/>
</dbReference>
<dbReference type="EMBL" id="LJZR01000115">
    <property type="protein sequence ID" value="KPQ31258.1"/>
    <property type="molecule type" value="Genomic_DNA"/>
</dbReference>
<protein>
    <recommendedName>
        <fullName evidence="3">DUF4258 domain-containing protein</fullName>
    </recommendedName>
</protein>
<dbReference type="Pfam" id="PF14076">
    <property type="entry name" value="DUF4258"/>
    <property type="match status" value="1"/>
</dbReference>
<proteinExistence type="predicted"/>
<comment type="caution">
    <text evidence="1">The sequence shown here is derived from an EMBL/GenBank/DDBJ whole genome shotgun (WGS) entry which is preliminary data.</text>
</comment>
<name>A0A0N8KLL3_9CYAN</name>